<organism evidence="1 2">
    <name type="scientific">Anaerosphaera aminiphila DSM 21120</name>
    <dbReference type="NCBI Taxonomy" id="1120995"/>
    <lineage>
        <taxon>Bacteria</taxon>
        <taxon>Bacillati</taxon>
        <taxon>Bacillota</taxon>
        <taxon>Tissierellia</taxon>
        <taxon>Tissierellales</taxon>
        <taxon>Peptoniphilaceae</taxon>
        <taxon>Anaerosphaera</taxon>
    </lineage>
</organism>
<name>A0A1M5PC33_9FIRM</name>
<dbReference type="Proteomes" id="UP000184032">
    <property type="component" value="Unassembled WGS sequence"/>
</dbReference>
<gene>
    <name evidence="1" type="ORF">SAMN02745245_00267</name>
</gene>
<sequence>MNTCSVKSGCGCVKQIKIPLLIFFILIMLKHDYGVVKKDHAVYAFENYVESELLSDSIKNYSIDYDKDSGMYIVDVENLKDLDNKGTYTINKSGVNKIYNLSNTEKSVKNQELLFKYSMKDYLVDKLFKTKSV</sequence>
<evidence type="ECO:0000313" key="2">
    <source>
        <dbReference type="Proteomes" id="UP000184032"/>
    </source>
</evidence>
<accession>A0A1M5PC33</accession>
<reference evidence="1 2" key="1">
    <citation type="submission" date="2016-11" db="EMBL/GenBank/DDBJ databases">
        <authorList>
            <person name="Jaros S."/>
            <person name="Januszkiewicz K."/>
            <person name="Wedrychowicz H."/>
        </authorList>
    </citation>
    <scope>NUCLEOTIDE SEQUENCE [LARGE SCALE GENOMIC DNA]</scope>
    <source>
        <strain evidence="1 2">DSM 21120</strain>
    </source>
</reference>
<protein>
    <submittedName>
        <fullName evidence="1">Uncharacterized protein</fullName>
    </submittedName>
</protein>
<evidence type="ECO:0000313" key="1">
    <source>
        <dbReference type="EMBL" id="SHG99330.1"/>
    </source>
</evidence>
<dbReference type="RefSeq" id="WP_073183021.1">
    <property type="nucleotide sequence ID" value="NZ_FQXI01000001.1"/>
</dbReference>
<dbReference type="EMBL" id="FQXI01000001">
    <property type="protein sequence ID" value="SHG99330.1"/>
    <property type="molecule type" value="Genomic_DNA"/>
</dbReference>
<dbReference type="AlphaFoldDB" id="A0A1M5PC33"/>
<keyword evidence="2" id="KW-1185">Reference proteome</keyword>
<proteinExistence type="predicted"/>
<dbReference type="STRING" id="1120995.SAMN02745245_00267"/>